<keyword evidence="2" id="KW-0479">Metal-binding</keyword>
<dbReference type="Gene3D" id="3.30.70.330">
    <property type="match status" value="2"/>
</dbReference>
<evidence type="ECO:0000259" key="10">
    <source>
        <dbReference type="PROSITE" id="PS50102"/>
    </source>
</evidence>
<dbReference type="AlphaFoldDB" id="A0A2J7RT51"/>
<dbReference type="SMART" id="SM00360">
    <property type="entry name" value="RRM"/>
    <property type="match status" value="2"/>
</dbReference>
<dbReference type="GO" id="GO:0008270">
    <property type="term" value="F:zinc ion binding"/>
    <property type="evidence" value="ECO:0007669"/>
    <property type="project" value="UniProtKB-KW"/>
</dbReference>
<feature type="compositionally biased region" description="Basic and acidic residues" evidence="9">
    <location>
        <begin position="7"/>
        <end position="49"/>
    </location>
</feature>
<name>A0A2J7RT51_9NEOP</name>
<dbReference type="PANTHER" id="PTHR13948">
    <property type="entry name" value="RNA-BINDING PROTEIN"/>
    <property type="match status" value="1"/>
</dbReference>
<evidence type="ECO:0008006" key="14">
    <source>
        <dbReference type="Google" id="ProtNLM"/>
    </source>
</evidence>
<feature type="domain" description="RanBP2-type" evidence="11">
    <location>
        <begin position="319"/>
        <end position="349"/>
    </location>
</feature>
<dbReference type="InterPro" id="IPR036443">
    <property type="entry name" value="Znf_RanBP2_sf"/>
</dbReference>
<dbReference type="InterPro" id="IPR001876">
    <property type="entry name" value="Znf_RanBP2"/>
</dbReference>
<gene>
    <name evidence="12" type="ORF">B7P43_G16952</name>
</gene>
<keyword evidence="4" id="KW-0862">Zinc</keyword>
<evidence type="ECO:0000256" key="3">
    <source>
        <dbReference type="ARBA" id="ARBA00022771"/>
    </source>
</evidence>
<dbReference type="InterPro" id="IPR000504">
    <property type="entry name" value="RRM_dom"/>
</dbReference>
<dbReference type="STRING" id="105785.A0A2J7RT51"/>
<keyword evidence="13" id="KW-1185">Reference proteome</keyword>
<keyword evidence="5 7" id="KW-0694">RNA-binding</keyword>
<dbReference type="InParanoid" id="A0A2J7RT51"/>
<dbReference type="InterPro" id="IPR012677">
    <property type="entry name" value="Nucleotide-bd_a/b_plait_sf"/>
</dbReference>
<dbReference type="GO" id="GO:0003723">
    <property type="term" value="F:RNA binding"/>
    <property type="evidence" value="ECO:0007669"/>
    <property type="project" value="UniProtKB-UniRule"/>
</dbReference>
<evidence type="ECO:0000313" key="13">
    <source>
        <dbReference type="Proteomes" id="UP000235965"/>
    </source>
</evidence>
<dbReference type="GO" id="GO:0005634">
    <property type="term" value="C:nucleus"/>
    <property type="evidence" value="ECO:0007669"/>
    <property type="project" value="UniProtKB-SubCell"/>
</dbReference>
<evidence type="ECO:0000256" key="8">
    <source>
        <dbReference type="PROSITE-ProRule" id="PRU00322"/>
    </source>
</evidence>
<evidence type="ECO:0000256" key="2">
    <source>
        <dbReference type="ARBA" id="ARBA00022723"/>
    </source>
</evidence>
<reference evidence="12 13" key="1">
    <citation type="submission" date="2017-12" db="EMBL/GenBank/DDBJ databases">
        <title>Hemimetabolous genomes reveal molecular basis of termite eusociality.</title>
        <authorList>
            <person name="Harrison M.C."/>
            <person name="Jongepier E."/>
            <person name="Robertson H.M."/>
            <person name="Arning N."/>
            <person name="Bitard-Feildel T."/>
            <person name="Chao H."/>
            <person name="Childers C.P."/>
            <person name="Dinh H."/>
            <person name="Doddapaneni H."/>
            <person name="Dugan S."/>
            <person name="Gowin J."/>
            <person name="Greiner C."/>
            <person name="Han Y."/>
            <person name="Hu H."/>
            <person name="Hughes D.S.T."/>
            <person name="Huylmans A.-K."/>
            <person name="Kemena C."/>
            <person name="Kremer L.P.M."/>
            <person name="Lee S.L."/>
            <person name="Lopez-Ezquerra A."/>
            <person name="Mallet L."/>
            <person name="Monroy-Kuhn J.M."/>
            <person name="Moser A."/>
            <person name="Murali S.C."/>
            <person name="Muzny D.M."/>
            <person name="Otani S."/>
            <person name="Piulachs M.-D."/>
            <person name="Poelchau M."/>
            <person name="Qu J."/>
            <person name="Schaub F."/>
            <person name="Wada-Katsumata A."/>
            <person name="Worley K.C."/>
            <person name="Xie Q."/>
            <person name="Ylla G."/>
            <person name="Poulsen M."/>
            <person name="Gibbs R.A."/>
            <person name="Schal C."/>
            <person name="Richards S."/>
            <person name="Belles X."/>
            <person name="Korb J."/>
            <person name="Bornberg-Bauer E."/>
        </authorList>
    </citation>
    <scope>NUCLEOTIDE SEQUENCE [LARGE SCALE GENOMIC DNA]</scope>
    <source>
        <tissue evidence="12">Whole body</tissue>
    </source>
</reference>
<keyword evidence="3 8" id="KW-0863">Zinc-finger</keyword>
<evidence type="ECO:0000313" key="12">
    <source>
        <dbReference type="EMBL" id="PNF44013.1"/>
    </source>
</evidence>
<dbReference type="EMBL" id="NEVH01000010">
    <property type="protein sequence ID" value="PNF44013.1"/>
    <property type="molecule type" value="Genomic_DNA"/>
</dbReference>
<dbReference type="SUPFAM" id="SSF54928">
    <property type="entry name" value="RNA-binding domain, RBD"/>
    <property type="match status" value="2"/>
</dbReference>
<comment type="caution">
    <text evidence="12">The sequence shown here is derived from an EMBL/GenBank/DDBJ whole genome shotgun (WGS) entry which is preliminary data.</text>
</comment>
<feature type="region of interest" description="Disordered" evidence="9">
    <location>
        <begin position="1"/>
        <end position="222"/>
    </location>
</feature>
<feature type="domain" description="RRM" evidence="10">
    <location>
        <begin position="227"/>
        <end position="308"/>
    </location>
</feature>
<evidence type="ECO:0000256" key="9">
    <source>
        <dbReference type="SAM" id="MobiDB-lite"/>
    </source>
</evidence>
<dbReference type="InterPro" id="IPR035979">
    <property type="entry name" value="RBD_domain_sf"/>
</dbReference>
<keyword evidence="6" id="KW-0539">Nucleus</keyword>
<evidence type="ECO:0000256" key="1">
    <source>
        <dbReference type="ARBA" id="ARBA00004123"/>
    </source>
</evidence>
<dbReference type="CDD" id="cd12313">
    <property type="entry name" value="RRM1_RRM2_RBM5_like"/>
    <property type="match status" value="1"/>
</dbReference>
<dbReference type="PROSITE" id="PS01358">
    <property type="entry name" value="ZF_RANBP2_1"/>
    <property type="match status" value="1"/>
</dbReference>
<evidence type="ECO:0000256" key="4">
    <source>
        <dbReference type="ARBA" id="ARBA00022833"/>
    </source>
</evidence>
<feature type="compositionally biased region" description="Basic and acidic residues" evidence="9">
    <location>
        <begin position="59"/>
        <end position="95"/>
    </location>
</feature>
<feature type="compositionally biased region" description="Basic and acidic residues" evidence="9">
    <location>
        <begin position="102"/>
        <end position="189"/>
    </location>
</feature>
<dbReference type="SUPFAM" id="SSF90209">
    <property type="entry name" value="Ran binding protein zinc finger-like"/>
    <property type="match status" value="1"/>
</dbReference>
<comment type="subcellular location">
    <subcellularLocation>
        <location evidence="1">Nucleus</location>
    </subcellularLocation>
</comment>
<dbReference type="OrthoDB" id="29221at2759"/>
<dbReference type="SMART" id="SM00547">
    <property type="entry name" value="ZnF_RBZ"/>
    <property type="match status" value="1"/>
</dbReference>
<sequence>MNPEADENYHMVDSYSDRQVDRDWIRRSNRDRDSKLDRYHEDYRYKDDDRYPEDEDDERERYDYDANKGRYQRYDHKRHPDLTRKGSREDFDRRGQGSQNCRVRDSRDGREVNKSRDMKVSREIKVSRETVREGRDGRSRLSDILRERDYMESRESRGGKESQAKPHGGRDSKTHDRDRDWDRKERWNEQDDDSTDSLEPPSDMSRVSRNVPGDSEADNYKYETPNNTIMIRGLAQHITENDIRQDILNCGLMPKDIRLIRKKDTGASRGFAFVEFNTLQEASQWMEMKQGILMLQDQYRAVMHFSIPKETQIERNAQKSSQDWICIKCAAHNFKRRDVCFKCHSSRQESEGGEGSAEVSMQPTLTVLLRGLDVLSTEDSVLQAIKSISSVPIRSIRIGQDPLTNTSRGVCYLEMNHVMDAVYMHNALVANSPVVDGKKVLVSYRKAVQNLQGSTTTAGRLDTDSLPQHSAVGDLTQYTLEDIPRLADYSASLYATSPAEYTAYQQYYQQYYRTQISQGSAITLPSQSQADCVNAAAAVAQSAIQQLQAAKEIKKQVGVHVVFNMLQGYNFDSL</sequence>
<dbReference type="PANTHER" id="PTHR13948:SF3">
    <property type="entry name" value="FI21118P1"/>
    <property type="match status" value="1"/>
</dbReference>
<dbReference type="GO" id="GO:0000398">
    <property type="term" value="P:mRNA splicing, via spliceosome"/>
    <property type="evidence" value="ECO:0007669"/>
    <property type="project" value="TreeGrafter"/>
</dbReference>
<dbReference type="PROSITE" id="PS50102">
    <property type="entry name" value="RRM"/>
    <property type="match status" value="1"/>
</dbReference>
<evidence type="ECO:0000259" key="11">
    <source>
        <dbReference type="PROSITE" id="PS50199"/>
    </source>
</evidence>
<proteinExistence type="predicted"/>
<evidence type="ECO:0000256" key="7">
    <source>
        <dbReference type="PROSITE-ProRule" id="PRU00176"/>
    </source>
</evidence>
<dbReference type="Pfam" id="PF00076">
    <property type="entry name" value="RRM_1"/>
    <property type="match status" value="1"/>
</dbReference>
<dbReference type="Gene3D" id="4.10.1060.10">
    <property type="entry name" value="Zinc finger, RanBP2-type"/>
    <property type="match status" value="1"/>
</dbReference>
<evidence type="ECO:0000256" key="6">
    <source>
        <dbReference type="ARBA" id="ARBA00023242"/>
    </source>
</evidence>
<dbReference type="Proteomes" id="UP000235965">
    <property type="component" value="Unassembled WGS sequence"/>
</dbReference>
<protein>
    <recommendedName>
        <fullName evidence="14">RNA-binding protein 5</fullName>
    </recommendedName>
</protein>
<evidence type="ECO:0000256" key="5">
    <source>
        <dbReference type="ARBA" id="ARBA00022884"/>
    </source>
</evidence>
<accession>A0A2J7RT51</accession>
<dbReference type="FunCoup" id="A0A2J7RT51">
    <property type="interactions" value="2651"/>
</dbReference>
<organism evidence="12 13">
    <name type="scientific">Cryptotermes secundus</name>
    <dbReference type="NCBI Taxonomy" id="105785"/>
    <lineage>
        <taxon>Eukaryota</taxon>
        <taxon>Metazoa</taxon>
        <taxon>Ecdysozoa</taxon>
        <taxon>Arthropoda</taxon>
        <taxon>Hexapoda</taxon>
        <taxon>Insecta</taxon>
        <taxon>Pterygota</taxon>
        <taxon>Neoptera</taxon>
        <taxon>Polyneoptera</taxon>
        <taxon>Dictyoptera</taxon>
        <taxon>Blattodea</taxon>
        <taxon>Blattoidea</taxon>
        <taxon>Termitoidae</taxon>
        <taxon>Kalotermitidae</taxon>
        <taxon>Cryptotermitinae</taxon>
        <taxon>Cryptotermes</taxon>
    </lineage>
</organism>
<dbReference type="PROSITE" id="PS50199">
    <property type="entry name" value="ZF_RANBP2_2"/>
    <property type="match status" value="1"/>
</dbReference>